<dbReference type="InterPro" id="IPR036864">
    <property type="entry name" value="Zn2-C6_fun-type_DNA-bd_sf"/>
</dbReference>
<dbReference type="GO" id="GO:0003677">
    <property type="term" value="F:DNA binding"/>
    <property type="evidence" value="ECO:0007669"/>
    <property type="project" value="UniProtKB-KW"/>
</dbReference>
<dbReference type="GeneID" id="34444892"/>
<dbReference type="GO" id="GO:0006351">
    <property type="term" value="P:DNA-templated transcription"/>
    <property type="evidence" value="ECO:0007669"/>
    <property type="project" value="InterPro"/>
</dbReference>
<organism evidence="8 9">
    <name type="scientific">Aspergillus bombycis</name>
    <dbReference type="NCBI Taxonomy" id="109264"/>
    <lineage>
        <taxon>Eukaryota</taxon>
        <taxon>Fungi</taxon>
        <taxon>Dikarya</taxon>
        <taxon>Ascomycota</taxon>
        <taxon>Pezizomycotina</taxon>
        <taxon>Eurotiomycetes</taxon>
        <taxon>Eurotiomycetidae</taxon>
        <taxon>Eurotiales</taxon>
        <taxon>Aspergillaceae</taxon>
        <taxon>Aspergillus</taxon>
    </lineage>
</organism>
<dbReference type="InterPro" id="IPR007219">
    <property type="entry name" value="XnlR_reg_dom"/>
</dbReference>
<dbReference type="SMART" id="SM00906">
    <property type="entry name" value="Fungal_trans"/>
    <property type="match status" value="1"/>
</dbReference>
<evidence type="ECO:0000313" key="9">
    <source>
        <dbReference type="Proteomes" id="UP000179179"/>
    </source>
</evidence>
<protein>
    <recommendedName>
        <fullName evidence="7">Xylanolytic transcriptional activator regulatory domain-containing protein</fullName>
    </recommendedName>
</protein>
<dbReference type="RefSeq" id="XP_022393630.1">
    <property type="nucleotide sequence ID" value="XM_022528632.1"/>
</dbReference>
<evidence type="ECO:0000259" key="7">
    <source>
        <dbReference type="SMART" id="SM00906"/>
    </source>
</evidence>
<dbReference type="InterPro" id="IPR050987">
    <property type="entry name" value="AtrR-like"/>
</dbReference>
<accession>A0A1F8ADV9</accession>
<dbReference type="InterPro" id="IPR001138">
    <property type="entry name" value="Zn2Cys6_DnaBD"/>
</dbReference>
<dbReference type="PANTHER" id="PTHR46910">
    <property type="entry name" value="TRANSCRIPTION FACTOR PDR1"/>
    <property type="match status" value="1"/>
</dbReference>
<dbReference type="PANTHER" id="PTHR46910:SF20">
    <property type="entry name" value="ZN(II)2CYS6 TRANSCRIPTION FACTOR (EUROFUNG)-RELATED"/>
    <property type="match status" value="1"/>
</dbReference>
<evidence type="ECO:0000256" key="1">
    <source>
        <dbReference type="ARBA" id="ARBA00022723"/>
    </source>
</evidence>
<dbReference type="STRING" id="109264.A0A1F8ADV9"/>
<dbReference type="GO" id="GO:0008270">
    <property type="term" value="F:zinc ion binding"/>
    <property type="evidence" value="ECO:0007669"/>
    <property type="project" value="InterPro"/>
</dbReference>
<sequence length="624" mass="71018">MPELNPAPRGGRNRSACDLCRHRKVCTLTPGDIPDNTKGLDSQMTCQRLVQIRCDRAQPSCENCSLAQVSCTFTVKPAEARKSIRQRLSETQRHVQNLENLITNSNAGSGGPAKASSTHSYSTQSHFHDTAGFDNALSTFQQHLEYSWPGGDRSSHRASFCSAIFHHTGSHFDLDDFFHQVAESYRSRYGIEEKKQPISQWPDKRLVRNCIEYYDRKGLYSVFPIVDIRVIRDLLDAGVLDDPSKASPVANKACLVAFTALIAQLHRHSPMFAHAKPDTYVRAVLSLLPDLFMEEADVRTLETFIILTIYIPPTGQSYPAEMMLAAAVRILYKLGGHRQRDPNEDLGNHNHYHIRSLFWLSYWMDKEMSLRACREPMINDASCDLELPSTYVSQSSTYQFLQAPLSSDILLYPSDLRLALIKSKIYRLLHSESSREQPESARMQRILELDQELSALESSFPAHCQPHVFATPDCPLYAFHDLSMRGVTLHLDYYYCVKRIHEASAACNTQYSFSSGMGLSYQTSRCMLLYINQVRSFITWHSFWIYAQWLLSAVISLFHHCMSNPTSPTFSRDLEILENTRDIFTSLMRNTEGGNCIAPFYITEAFVDTLIQFAKQSYMRATAI</sequence>
<keyword evidence="4" id="KW-0804">Transcription</keyword>
<evidence type="ECO:0000256" key="3">
    <source>
        <dbReference type="ARBA" id="ARBA00023125"/>
    </source>
</evidence>
<dbReference type="OrthoDB" id="4116913at2759"/>
<proteinExistence type="predicted"/>
<keyword evidence="3" id="KW-0238">DNA-binding</keyword>
<keyword evidence="2" id="KW-0805">Transcription regulation</keyword>
<dbReference type="EMBL" id="LYCR01000006">
    <property type="protein sequence ID" value="OGM49913.1"/>
    <property type="molecule type" value="Genomic_DNA"/>
</dbReference>
<dbReference type="Gene3D" id="4.10.240.10">
    <property type="entry name" value="Zn(2)-C6 fungal-type DNA-binding domain"/>
    <property type="match status" value="1"/>
</dbReference>
<feature type="domain" description="Xylanolytic transcriptional activator regulatory" evidence="7">
    <location>
        <begin position="320"/>
        <end position="394"/>
    </location>
</feature>
<dbReference type="GO" id="GO:0000981">
    <property type="term" value="F:DNA-binding transcription factor activity, RNA polymerase II-specific"/>
    <property type="evidence" value="ECO:0007669"/>
    <property type="project" value="InterPro"/>
</dbReference>
<dbReference type="Proteomes" id="UP000179179">
    <property type="component" value="Unassembled WGS sequence"/>
</dbReference>
<evidence type="ECO:0000256" key="5">
    <source>
        <dbReference type="ARBA" id="ARBA00023242"/>
    </source>
</evidence>
<dbReference type="Pfam" id="PF04082">
    <property type="entry name" value="Fungal_trans"/>
    <property type="match status" value="1"/>
</dbReference>
<evidence type="ECO:0000256" key="2">
    <source>
        <dbReference type="ARBA" id="ARBA00023015"/>
    </source>
</evidence>
<dbReference type="CDD" id="cd00067">
    <property type="entry name" value="GAL4"/>
    <property type="match status" value="1"/>
</dbReference>
<comment type="caution">
    <text evidence="8">The sequence shown here is derived from an EMBL/GenBank/DDBJ whole genome shotgun (WGS) entry which is preliminary data.</text>
</comment>
<dbReference type="CDD" id="cd12148">
    <property type="entry name" value="fungal_TF_MHR"/>
    <property type="match status" value="1"/>
</dbReference>
<evidence type="ECO:0000256" key="4">
    <source>
        <dbReference type="ARBA" id="ARBA00023163"/>
    </source>
</evidence>
<evidence type="ECO:0000313" key="8">
    <source>
        <dbReference type="EMBL" id="OGM49913.1"/>
    </source>
</evidence>
<dbReference type="AlphaFoldDB" id="A0A1F8ADV9"/>
<name>A0A1F8ADV9_9EURO</name>
<reference evidence="8 9" key="1">
    <citation type="journal article" date="2016" name="Genome Biol. Evol.">
        <title>Draft genome sequence of an aflatoxigenic Aspergillus species, A. bombycis.</title>
        <authorList>
            <person name="Moore G.G."/>
            <person name="Mack B.M."/>
            <person name="Beltz S.B."/>
            <person name="Gilbert M.K."/>
        </authorList>
    </citation>
    <scope>NUCLEOTIDE SEQUENCE [LARGE SCALE GENOMIC DNA]</scope>
    <source>
        <strain evidence="9">NRRL 26010</strain>
    </source>
</reference>
<gene>
    <name evidence="8" type="ORF">ABOM_001502</name>
</gene>
<feature type="region of interest" description="Disordered" evidence="6">
    <location>
        <begin position="102"/>
        <end position="123"/>
    </location>
</feature>
<keyword evidence="9" id="KW-1185">Reference proteome</keyword>
<evidence type="ECO:0000256" key="6">
    <source>
        <dbReference type="SAM" id="MobiDB-lite"/>
    </source>
</evidence>
<keyword evidence="1" id="KW-0479">Metal-binding</keyword>
<keyword evidence="5" id="KW-0539">Nucleus</keyword>